<feature type="domain" description="USP" evidence="9">
    <location>
        <begin position="91"/>
        <end position="532"/>
    </location>
</feature>
<evidence type="ECO:0000256" key="4">
    <source>
        <dbReference type="ARBA" id="ARBA00022786"/>
    </source>
</evidence>
<dbReference type="PANTHER" id="PTHR43982:SF6">
    <property type="entry name" value="UBIQUITIN CARBOXYL-TERMINAL HYDROLASE 2-RELATED"/>
    <property type="match status" value="1"/>
</dbReference>
<dbReference type="Pfam" id="PF00443">
    <property type="entry name" value="UCH"/>
    <property type="match status" value="1"/>
</dbReference>
<comment type="caution">
    <text evidence="10">The sequence shown here is derived from an EMBL/GenBank/DDBJ whole genome shotgun (WGS) entry which is preliminary data.</text>
</comment>
<evidence type="ECO:0000256" key="7">
    <source>
        <dbReference type="SAM" id="Coils"/>
    </source>
</evidence>
<evidence type="ECO:0000256" key="5">
    <source>
        <dbReference type="ARBA" id="ARBA00022801"/>
    </source>
</evidence>
<feature type="domain" description="UBA" evidence="8">
    <location>
        <begin position="4"/>
        <end position="43"/>
    </location>
</feature>
<dbReference type="AlphaFoldDB" id="A0A1R2B768"/>
<dbReference type="EMBL" id="MPUH01000888">
    <property type="protein sequence ID" value="OMJ72586.1"/>
    <property type="molecule type" value="Genomic_DNA"/>
</dbReference>
<feature type="coiled-coil region" evidence="7">
    <location>
        <begin position="431"/>
        <end position="458"/>
    </location>
</feature>
<dbReference type="PROSITE" id="PS50235">
    <property type="entry name" value="USP_3"/>
    <property type="match status" value="1"/>
</dbReference>
<dbReference type="PANTHER" id="PTHR43982">
    <property type="entry name" value="UBIQUITIN CARBOXYL-TERMINAL HYDROLASE"/>
    <property type="match status" value="1"/>
</dbReference>
<dbReference type="InterPro" id="IPR009060">
    <property type="entry name" value="UBA-like_sf"/>
</dbReference>
<dbReference type="InterPro" id="IPR015940">
    <property type="entry name" value="UBA"/>
</dbReference>
<organism evidence="10 11">
    <name type="scientific">Stentor coeruleus</name>
    <dbReference type="NCBI Taxonomy" id="5963"/>
    <lineage>
        <taxon>Eukaryota</taxon>
        <taxon>Sar</taxon>
        <taxon>Alveolata</taxon>
        <taxon>Ciliophora</taxon>
        <taxon>Postciliodesmatophora</taxon>
        <taxon>Heterotrichea</taxon>
        <taxon>Heterotrichida</taxon>
        <taxon>Stentoridae</taxon>
        <taxon>Stentor</taxon>
    </lineage>
</organism>
<gene>
    <name evidence="10" type="ORF">SteCoe_28915</name>
</gene>
<protein>
    <recommendedName>
        <fullName evidence="2">ubiquitinyl hydrolase 1</fullName>
        <ecNumber evidence="2">3.4.19.12</ecNumber>
    </recommendedName>
</protein>
<accession>A0A1R2B768</accession>
<dbReference type="GO" id="GO:0070628">
    <property type="term" value="F:proteasome binding"/>
    <property type="evidence" value="ECO:0007669"/>
    <property type="project" value="TreeGrafter"/>
</dbReference>
<name>A0A1R2B768_9CILI</name>
<dbReference type="GO" id="GO:0043161">
    <property type="term" value="P:proteasome-mediated ubiquitin-dependent protein catabolic process"/>
    <property type="evidence" value="ECO:0007669"/>
    <property type="project" value="InterPro"/>
</dbReference>
<dbReference type="OrthoDB" id="2420415at2759"/>
<keyword evidence="6" id="KW-0788">Thiol protease</keyword>
<evidence type="ECO:0000256" key="6">
    <source>
        <dbReference type="ARBA" id="ARBA00022807"/>
    </source>
</evidence>
<dbReference type="Gene3D" id="3.90.70.10">
    <property type="entry name" value="Cysteine proteinases"/>
    <property type="match status" value="1"/>
</dbReference>
<dbReference type="SUPFAM" id="SSF54001">
    <property type="entry name" value="Cysteine proteinases"/>
    <property type="match status" value="1"/>
</dbReference>
<dbReference type="InterPro" id="IPR038765">
    <property type="entry name" value="Papain-like_cys_pep_sf"/>
</dbReference>
<dbReference type="GO" id="GO:0061136">
    <property type="term" value="P:regulation of proteasomal protein catabolic process"/>
    <property type="evidence" value="ECO:0007669"/>
    <property type="project" value="TreeGrafter"/>
</dbReference>
<dbReference type="PROSITE" id="PS50030">
    <property type="entry name" value="UBA"/>
    <property type="match status" value="1"/>
</dbReference>
<dbReference type="EC" id="3.4.19.12" evidence="2"/>
<dbReference type="Proteomes" id="UP000187209">
    <property type="component" value="Unassembled WGS sequence"/>
</dbReference>
<reference evidence="10 11" key="1">
    <citation type="submission" date="2016-11" db="EMBL/GenBank/DDBJ databases">
        <title>The macronuclear genome of Stentor coeruleus: a giant cell with tiny introns.</title>
        <authorList>
            <person name="Slabodnick M."/>
            <person name="Ruby J.G."/>
            <person name="Reiff S.B."/>
            <person name="Swart E.C."/>
            <person name="Gosai S."/>
            <person name="Prabakaran S."/>
            <person name="Witkowska E."/>
            <person name="Larue G.E."/>
            <person name="Fisher S."/>
            <person name="Freeman R.M."/>
            <person name="Gunawardena J."/>
            <person name="Chu W."/>
            <person name="Stover N.A."/>
            <person name="Gregory B.D."/>
            <person name="Nowacki M."/>
            <person name="Derisi J."/>
            <person name="Roy S.W."/>
            <person name="Marshall W.F."/>
            <person name="Sood P."/>
        </authorList>
    </citation>
    <scope>NUCLEOTIDE SEQUENCE [LARGE SCALE GENOMIC DNA]</scope>
    <source>
        <strain evidence="10">WM001</strain>
    </source>
</reference>
<dbReference type="PROSITE" id="PS00972">
    <property type="entry name" value="USP_1"/>
    <property type="match status" value="1"/>
</dbReference>
<dbReference type="InterPro" id="IPR028889">
    <property type="entry name" value="USP"/>
</dbReference>
<dbReference type="InterPro" id="IPR044635">
    <property type="entry name" value="UBP14-like"/>
</dbReference>
<dbReference type="InterPro" id="IPR018200">
    <property type="entry name" value="USP_CS"/>
</dbReference>
<dbReference type="GO" id="GO:0004843">
    <property type="term" value="F:cysteine-type deubiquitinase activity"/>
    <property type="evidence" value="ECO:0007669"/>
    <property type="project" value="UniProtKB-EC"/>
</dbReference>
<keyword evidence="4" id="KW-0833">Ubl conjugation pathway</keyword>
<evidence type="ECO:0000313" key="10">
    <source>
        <dbReference type="EMBL" id="OMJ72586.1"/>
    </source>
</evidence>
<keyword evidence="5" id="KW-0378">Hydrolase</keyword>
<evidence type="ECO:0000256" key="1">
    <source>
        <dbReference type="ARBA" id="ARBA00000707"/>
    </source>
</evidence>
<evidence type="ECO:0000259" key="8">
    <source>
        <dbReference type="PROSITE" id="PS50030"/>
    </source>
</evidence>
<evidence type="ECO:0000313" key="11">
    <source>
        <dbReference type="Proteomes" id="UP000187209"/>
    </source>
</evidence>
<keyword evidence="7" id="KW-0175">Coiled coil</keyword>
<evidence type="ECO:0000256" key="3">
    <source>
        <dbReference type="ARBA" id="ARBA00022670"/>
    </source>
</evidence>
<dbReference type="GO" id="GO:0016579">
    <property type="term" value="P:protein deubiquitination"/>
    <property type="evidence" value="ECO:0007669"/>
    <property type="project" value="InterPro"/>
</dbReference>
<comment type="catalytic activity">
    <reaction evidence="1">
        <text>Thiol-dependent hydrolysis of ester, thioester, amide, peptide and isopeptide bonds formed by the C-terminal Gly of ubiquitin (a 76-residue protein attached to proteins as an intracellular targeting signal).</text>
        <dbReference type="EC" id="3.4.19.12"/>
    </reaction>
</comment>
<proteinExistence type="predicted"/>
<sequence>MSHNVDPKVLQEIVEMGIPHEHAVRALKLYKTKEKALEELIPSPIKSFQTKTSIDDLAQAIQNSLNEVDIDYAAYDIANPETLLRFENLPVGLKNIGNTCYFNSLVQTYFNIPKFVKEILSFRADPQKNAILSPVQLASIRLIQELQFLFASMILGNKKYIDPGNVLDCLVDDSGNKIVIGEQKDVGEFNMNLVARIEEGLKIATQTENIPEIPEVIDEGKLESNIVSQLFYAKQHEFVTAKEPDGQNLTFNNTTIFGQLSLDVNQKELYRAWDNAYRNYIEEFTTPSGHKTFALQEIWPEKLPGILLFQIQRVRYDPKAKQSVKINSPFVFPLQLYGDRFILKNKHLYLKIKDKLFGIKSEIEKLESQLKAIENYQGSGISIIDILDSSNAFMDNQEYSIITSNEESQLDLPKNADSQWLATCEILDYYKDAMKKQRNQIINQIIKLEQELEQLHDRPELKMYEYKLHTILVHEGRAETGHYYAYIFDIEEQIWKKYSDTFIKVVTLEEVMANSVGGSGDASAYCLIYIYKPFIENHGVFKDLTENKLENYASIIPNDVKTKVLEDNQKFLDEIDCFKAKQITDRIKVLYDNRFSMLINWTSDNGLNEKPIINFPMFLRCSRNDFLARWILLNSCVKEIASRDLKSITHDLLLYETIDNNLCHYSFGPKSLNLSDFELRTLDDLSSKFKYKYFNAKISMYILKKLTSEDLISAFQAIMHQLERVFDLNEEYLATAFEGRKVIALRMTSFINGCVYDKDIIQSVAWAKHLAFVTSTIDDQNFVVVIKNRLKNTVSYIKKYLPNYYNVDIKADFEGIMNSIENSVALPTFDISIIDPELKKIIDEDIVIYEWIDHRTTIAWEYGKIYRKYTESFIWPWVWLVRRCVEKSGMIEQEIRDVEKNNGIVEKNYW</sequence>
<evidence type="ECO:0000256" key="2">
    <source>
        <dbReference type="ARBA" id="ARBA00012759"/>
    </source>
</evidence>
<evidence type="ECO:0000259" key="9">
    <source>
        <dbReference type="PROSITE" id="PS50235"/>
    </source>
</evidence>
<dbReference type="SUPFAM" id="SSF46934">
    <property type="entry name" value="UBA-like"/>
    <property type="match status" value="1"/>
</dbReference>
<dbReference type="InterPro" id="IPR001394">
    <property type="entry name" value="Peptidase_C19_UCH"/>
</dbReference>
<keyword evidence="11" id="KW-1185">Reference proteome</keyword>
<keyword evidence="3" id="KW-0645">Protease</keyword>